<evidence type="ECO:0000313" key="2">
    <source>
        <dbReference type="Proteomes" id="UP001494588"/>
    </source>
</evidence>
<dbReference type="Proteomes" id="UP001494588">
    <property type="component" value="Unassembled WGS sequence"/>
</dbReference>
<comment type="caution">
    <text evidence="1">The sequence shown here is derived from an EMBL/GenBank/DDBJ whole genome shotgun (WGS) entry which is preliminary data.</text>
</comment>
<dbReference type="EMBL" id="JAZHGC010000036">
    <property type="protein sequence ID" value="MEM5290434.1"/>
    <property type="molecule type" value="Genomic_DNA"/>
</dbReference>
<protein>
    <submittedName>
        <fullName evidence="1">Uncharacterized protein</fullName>
    </submittedName>
</protein>
<gene>
    <name evidence="1" type="ORF">V4C55_32400</name>
</gene>
<evidence type="ECO:0000313" key="1">
    <source>
        <dbReference type="EMBL" id="MEM5290434.1"/>
    </source>
</evidence>
<proteinExistence type="predicted"/>
<dbReference type="RefSeq" id="WP_201651922.1">
    <property type="nucleotide sequence ID" value="NZ_CAJHCS010000014.1"/>
</dbReference>
<accession>A0ABU9QMD7</accession>
<reference evidence="1 2" key="1">
    <citation type="submission" date="2024-01" db="EMBL/GenBank/DDBJ databases">
        <title>The diversity of rhizobia nodulating Mimosa spp. in eleven states of Brazil covering several biomes is determined by host plant, location, and edaphic factors.</title>
        <authorList>
            <person name="Rouws L."/>
            <person name="Barauna A."/>
            <person name="Beukes C."/>
            <person name="De Faria S.M."/>
            <person name="Gross E."/>
            <person name="Dos Reis Junior F.B."/>
            <person name="Simon M."/>
            <person name="Maluk M."/>
            <person name="Odee D.W."/>
            <person name="Kenicer G."/>
            <person name="Young J.P.W."/>
            <person name="Reis V.M."/>
            <person name="Zilli J."/>
            <person name="James E.K."/>
        </authorList>
    </citation>
    <scope>NUCLEOTIDE SEQUENCE [LARGE SCALE GENOMIC DNA]</scope>
    <source>
        <strain evidence="1 2">JPY77</strain>
    </source>
</reference>
<keyword evidence="2" id="KW-1185">Reference proteome</keyword>
<organism evidence="1 2">
    <name type="scientific">Paraburkholderia sabiae</name>
    <dbReference type="NCBI Taxonomy" id="273251"/>
    <lineage>
        <taxon>Bacteria</taxon>
        <taxon>Pseudomonadati</taxon>
        <taxon>Pseudomonadota</taxon>
        <taxon>Betaproteobacteria</taxon>
        <taxon>Burkholderiales</taxon>
        <taxon>Burkholderiaceae</taxon>
        <taxon>Paraburkholderia</taxon>
    </lineage>
</organism>
<sequence length="74" mass="8465">MNTSSAHDDALRREYDAALAQLDDAYRQLEQALRHHPSDSSAVVDARQMYERARRGWLSSELALRGIAQDRNHT</sequence>
<name>A0ABU9QMD7_9BURK</name>